<keyword evidence="4" id="KW-0808">Transferase</keyword>
<dbReference type="GO" id="GO:0000155">
    <property type="term" value="F:phosphorelay sensor kinase activity"/>
    <property type="evidence" value="ECO:0007669"/>
    <property type="project" value="InterPro"/>
</dbReference>
<feature type="transmembrane region" description="Helical" evidence="9">
    <location>
        <begin position="135"/>
        <end position="155"/>
    </location>
</feature>
<organism evidence="11 12">
    <name type="scientific">Kribbella antiqua</name>
    <dbReference type="NCBI Taxonomy" id="2512217"/>
    <lineage>
        <taxon>Bacteria</taxon>
        <taxon>Bacillati</taxon>
        <taxon>Actinomycetota</taxon>
        <taxon>Actinomycetes</taxon>
        <taxon>Propionibacteriales</taxon>
        <taxon>Kribbellaceae</taxon>
        <taxon>Kribbella</taxon>
    </lineage>
</organism>
<evidence type="ECO:0000256" key="3">
    <source>
        <dbReference type="ARBA" id="ARBA00022553"/>
    </source>
</evidence>
<dbReference type="Proteomes" id="UP000295573">
    <property type="component" value="Unassembled WGS sequence"/>
</dbReference>
<feature type="transmembrane region" description="Helical" evidence="9">
    <location>
        <begin position="161"/>
        <end position="181"/>
    </location>
</feature>
<dbReference type="CDD" id="cd16917">
    <property type="entry name" value="HATPase_UhpB-NarQ-NarX-like"/>
    <property type="match status" value="1"/>
</dbReference>
<comment type="caution">
    <text evidence="11">The sequence shown here is derived from an EMBL/GenBank/DDBJ whole genome shotgun (WGS) entry which is preliminary data.</text>
</comment>
<dbReference type="AlphaFoldDB" id="A0A4R2IW08"/>
<evidence type="ECO:0000256" key="1">
    <source>
        <dbReference type="ARBA" id="ARBA00000085"/>
    </source>
</evidence>
<keyword evidence="12" id="KW-1185">Reference proteome</keyword>
<evidence type="ECO:0000256" key="9">
    <source>
        <dbReference type="SAM" id="Phobius"/>
    </source>
</evidence>
<evidence type="ECO:0000256" key="7">
    <source>
        <dbReference type="ARBA" id="ARBA00022840"/>
    </source>
</evidence>
<dbReference type="PANTHER" id="PTHR24421">
    <property type="entry name" value="NITRATE/NITRITE SENSOR PROTEIN NARX-RELATED"/>
    <property type="match status" value="1"/>
</dbReference>
<feature type="transmembrane region" description="Helical" evidence="9">
    <location>
        <begin position="108"/>
        <end position="128"/>
    </location>
</feature>
<keyword evidence="5" id="KW-0547">Nucleotide-binding</keyword>
<dbReference type="PANTHER" id="PTHR24421:SF10">
    <property type="entry name" value="NITRATE_NITRITE SENSOR PROTEIN NARQ"/>
    <property type="match status" value="1"/>
</dbReference>
<dbReference type="InterPro" id="IPR036890">
    <property type="entry name" value="HATPase_C_sf"/>
</dbReference>
<dbReference type="GO" id="GO:0046983">
    <property type="term" value="F:protein dimerization activity"/>
    <property type="evidence" value="ECO:0007669"/>
    <property type="project" value="InterPro"/>
</dbReference>
<keyword evidence="8" id="KW-0902">Two-component regulatory system</keyword>
<evidence type="ECO:0000313" key="11">
    <source>
        <dbReference type="EMBL" id="TCO47005.1"/>
    </source>
</evidence>
<sequence>MCQTAEIISKDGIMDVRSFLPSRPGGPTDPDRWVDSGPPRFPLAGKVVAAALVPLGTLGWVRHEGLDASTAITLVAVAVAVGTALGVLARWPVATLAITLAGSLTTVLVYQMNPIMVLALQVAVFGVAALQTRTVALIAAAVTAIMLFCLTWASARGPATDARVIIGVVLTGFSFASGRAVRGHRALVAALADRARRADETREQEARARVAEERVRIARELHDVVAHHIAVINVHAGLARKAQGRSPEMLDSSLTHVQDAAHTVLEELGTVLHVLRSGGGDDVELAPTSGLDRLDDLLATMASTGFEVRLRREGRPRPMDAACDLAAFRIIQESLTNASKHGWGDQADLTLAYDESELRIEVRNATNQDSGPSRGTGQGLIGMHERAKACGGTLSTRLDADGIFRVDAMIPNHPRRGQS</sequence>
<keyword evidence="7" id="KW-0067">ATP-binding</keyword>
<evidence type="ECO:0000259" key="10">
    <source>
        <dbReference type="Pfam" id="PF07730"/>
    </source>
</evidence>
<proteinExistence type="predicted"/>
<evidence type="ECO:0000256" key="5">
    <source>
        <dbReference type="ARBA" id="ARBA00022741"/>
    </source>
</evidence>
<evidence type="ECO:0000256" key="8">
    <source>
        <dbReference type="ARBA" id="ARBA00023012"/>
    </source>
</evidence>
<dbReference type="EMBL" id="SLWR01000006">
    <property type="protein sequence ID" value="TCO47005.1"/>
    <property type="molecule type" value="Genomic_DNA"/>
</dbReference>
<name>A0A4R2IW08_9ACTN</name>
<protein>
    <recommendedName>
        <fullName evidence="2">histidine kinase</fullName>
        <ecNumber evidence="2">2.7.13.3</ecNumber>
    </recommendedName>
</protein>
<evidence type="ECO:0000256" key="4">
    <source>
        <dbReference type="ARBA" id="ARBA00022679"/>
    </source>
</evidence>
<dbReference type="GO" id="GO:0005524">
    <property type="term" value="F:ATP binding"/>
    <property type="evidence" value="ECO:0007669"/>
    <property type="project" value="UniProtKB-KW"/>
</dbReference>
<feature type="domain" description="Signal transduction histidine kinase subgroup 3 dimerisation and phosphoacceptor" evidence="10">
    <location>
        <begin position="213"/>
        <end position="278"/>
    </location>
</feature>
<comment type="catalytic activity">
    <reaction evidence="1">
        <text>ATP + protein L-histidine = ADP + protein N-phospho-L-histidine.</text>
        <dbReference type="EC" id="2.7.13.3"/>
    </reaction>
</comment>
<keyword evidence="9" id="KW-0472">Membrane</keyword>
<evidence type="ECO:0000256" key="6">
    <source>
        <dbReference type="ARBA" id="ARBA00022777"/>
    </source>
</evidence>
<dbReference type="InterPro" id="IPR011712">
    <property type="entry name" value="Sig_transdc_His_kin_sub3_dim/P"/>
</dbReference>
<dbReference type="Gene3D" id="3.30.565.10">
    <property type="entry name" value="Histidine kinase-like ATPase, C-terminal domain"/>
    <property type="match status" value="1"/>
</dbReference>
<keyword evidence="3" id="KW-0597">Phosphoprotein</keyword>
<gene>
    <name evidence="11" type="ORF">EV646_106244</name>
</gene>
<dbReference type="EC" id="2.7.13.3" evidence="2"/>
<dbReference type="Gene3D" id="1.20.5.1930">
    <property type="match status" value="1"/>
</dbReference>
<dbReference type="SUPFAM" id="SSF55874">
    <property type="entry name" value="ATPase domain of HSP90 chaperone/DNA topoisomerase II/histidine kinase"/>
    <property type="match status" value="1"/>
</dbReference>
<dbReference type="GO" id="GO:0016020">
    <property type="term" value="C:membrane"/>
    <property type="evidence" value="ECO:0007669"/>
    <property type="project" value="InterPro"/>
</dbReference>
<reference evidence="11 12" key="1">
    <citation type="journal article" date="2015" name="Stand. Genomic Sci.">
        <title>Genomic Encyclopedia of Bacterial and Archaeal Type Strains, Phase III: the genomes of soil and plant-associated and newly described type strains.</title>
        <authorList>
            <person name="Whitman W.B."/>
            <person name="Woyke T."/>
            <person name="Klenk H.P."/>
            <person name="Zhou Y."/>
            <person name="Lilburn T.G."/>
            <person name="Beck B.J."/>
            <person name="De Vos P."/>
            <person name="Vandamme P."/>
            <person name="Eisen J.A."/>
            <person name="Garrity G."/>
            <person name="Hugenholtz P."/>
            <person name="Kyrpides N.C."/>
        </authorList>
    </citation>
    <scope>NUCLEOTIDE SEQUENCE [LARGE SCALE GENOMIC DNA]</scope>
    <source>
        <strain evidence="11 12">VKM Ac-2541</strain>
    </source>
</reference>
<evidence type="ECO:0000256" key="2">
    <source>
        <dbReference type="ARBA" id="ARBA00012438"/>
    </source>
</evidence>
<feature type="transmembrane region" description="Helical" evidence="9">
    <location>
        <begin position="68"/>
        <end position="88"/>
    </location>
</feature>
<dbReference type="Pfam" id="PF07730">
    <property type="entry name" value="HisKA_3"/>
    <property type="match status" value="1"/>
</dbReference>
<accession>A0A4R2IW08</accession>
<keyword evidence="9" id="KW-1133">Transmembrane helix</keyword>
<dbReference type="InterPro" id="IPR050482">
    <property type="entry name" value="Sensor_HK_TwoCompSys"/>
</dbReference>
<keyword evidence="6 11" id="KW-0418">Kinase</keyword>
<keyword evidence="9" id="KW-0812">Transmembrane</keyword>
<evidence type="ECO:0000313" key="12">
    <source>
        <dbReference type="Proteomes" id="UP000295573"/>
    </source>
</evidence>